<sequence>GDKLLVLTPGGGGWGTPETGE</sequence>
<accession>A0A3B0S0M9</accession>
<name>A0A3B0S0M9_9ZZZZ</name>
<dbReference type="EMBL" id="UOEK01000053">
    <property type="protein sequence ID" value="VAV93978.1"/>
    <property type="molecule type" value="Genomic_DNA"/>
</dbReference>
<feature type="region of interest" description="Disordered" evidence="1">
    <location>
        <begin position="1"/>
        <end position="21"/>
    </location>
</feature>
<reference evidence="2" key="1">
    <citation type="submission" date="2018-06" db="EMBL/GenBank/DDBJ databases">
        <authorList>
            <person name="Zhirakovskaya E."/>
        </authorList>
    </citation>
    <scope>NUCLEOTIDE SEQUENCE</scope>
</reference>
<evidence type="ECO:0008006" key="3">
    <source>
        <dbReference type="Google" id="ProtNLM"/>
    </source>
</evidence>
<feature type="non-terminal residue" evidence="2">
    <location>
        <position position="1"/>
    </location>
</feature>
<evidence type="ECO:0000313" key="2">
    <source>
        <dbReference type="EMBL" id="VAV93978.1"/>
    </source>
</evidence>
<dbReference type="AlphaFoldDB" id="A0A3B0S0M9"/>
<protein>
    <recommendedName>
        <fullName evidence="3">Hydantoinase B/oxoprolinase domain-containing protein</fullName>
    </recommendedName>
</protein>
<proteinExistence type="predicted"/>
<organism evidence="2">
    <name type="scientific">hydrothermal vent metagenome</name>
    <dbReference type="NCBI Taxonomy" id="652676"/>
    <lineage>
        <taxon>unclassified sequences</taxon>
        <taxon>metagenomes</taxon>
        <taxon>ecological metagenomes</taxon>
    </lineage>
</organism>
<gene>
    <name evidence="2" type="ORF">MNBD_ACTINO02-201</name>
</gene>
<evidence type="ECO:0000256" key="1">
    <source>
        <dbReference type="SAM" id="MobiDB-lite"/>
    </source>
</evidence>